<sequence length="193" mass="22512">MEVIIGFIGSLIKISILSSIYALLTLSSFRLITKFKPNSWFDRASTKKIRLWLISSSVFSAGLLCYLFTHWGFHGFGDGPRIPIGHGVVVDNTNWEEYGYMNVAETSDSMKIEMTKFKVVNDKIIGNLESGFYDYKNSFFIYDLDEKVFTEFKTTKDYVEFATKNNLPLINELRTFRENYFDYWGGWRAWFLP</sequence>
<comment type="caution">
    <text evidence="2">The sequence shown here is derived from an EMBL/GenBank/DDBJ whole genome shotgun (WGS) entry which is preliminary data.</text>
</comment>
<dbReference type="OrthoDB" id="1367524at2"/>
<organism evidence="2 3">
    <name type="scientific">Pedobacter frigidisoli</name>
    <dbReference type="NCBI Taxonomy" id="2530455"/>
    <lineage>
        <taxon>Bacteria</taxon>
        <taxon>Pseudomonadati</taxon>
        <taxon>Bacteroidota</taxon>
        <taxon>Sphingobacteriia</taxon>
        <taxon>Sphingobacteriales</taxon>
        <taxon>Sphingobacteriaceae</taxon>
        <taxon>Pedobacter</taxon>
    </lineage>
</organism>
<feature type="transmembrane region" description="Helical" evidence="1">
    <location>
        <begin position="6"/>
        <end position="29"/>
    </location>
</feature>
<protein>
    <submittedName>
        <fullName evidence="2">Uncharacterized protein</fullName>
    </submittedName>
</protein>
<name>A0A4R0NWN5_9SPHI</name>
<keyword evidence="1" id="KW-0812">Transmembrane</keyword>
<reference evidence="2 3" key="1">
    <citation type="submission" date="2019-02" db="EMBL/GenBank/DDBJ databases">
        <title>Pedobacter sp. RP-3-11 sp. nov., isolated from Arctic soil.</title>
        <authorList>
            <person name="Dahal R.H."/>
        </authorList>
    </citation>
    <scope>NUCLEOTIDE SEQUENCE [LARGE SCALE GENOMIC DNA]</scope>
    <source>
        <strain evidence="2 3">RP-3-11</strain>
    </source>
</reference>
<accession>A0A4R0NWN5</accession>
<evidence type="ECO:0000313" key="3">
    <source>
        <dbReference type="Proteomes" id="UP000291485"/>
    </source>
</evidence>
<evidence type="ECO:0000313" key="2">
    <source>
        <dbReference type="EMBL" id="TCD04590.1"/>
    </source>
</evidence>
<keyword evidence="3" id="KW-1185">Reference proteome</keyword>
<dbReference type="EMBL" id="SJSN01000014">
    <property type="protein sequence ID" value="TCD04590.1"/>
    <property type="molecule type" value="Genomic_DNA"/>
</dbReference>
<feature type="transmembrane region" description="Helical" evidence="1">
    <location>
        <begin position="49"/>
        <end position="73"/>
    </location>
</feature>
<gene>
    <name evidence="2" type="ORF">EZ449_16705</name>
</gene>
<dbReference type="Proteomes" id="UP000291485">
    <property type="component" value="Unassembled WGS sequence"/>
</dbReference>
<dbReference type="AlphaFoldDB" id="A0A4R0NWN5"/>
<keyword evidence="1" id="KW-1133">Transmembrane helix</keyword>
<dbReference type="RefSeq" id="WP_131560941.1">
    <property type="nucleotide sequence ID" value="NZ_SJSN01000014.1"/>
</dbReference>
<proteinExistence type="predicted"/>
<evidence type="ECO:0000256" key="1">
    <source>
        <dbReference type="SAM" id="Phobius"/>
    </source>
</evidence>
<keyword evidence="1" id="KW-0472">Membrane</keyword>